<feature type="transmembrane region" description="Helical" evidence="1">
    <location>
        <begin position="131"/>
        <end position="152"/>
    </location>
</feature>
<sequence length="163" mass="18898">MNTLTMATGQHERSFVTYARVLAAQILYLTPFFWLLELAQNQLFRAIQGEWGWVYPASPYRWFSFSSLMLWAGAVWLLWTLHYCWFQPKHVRFGWRVAYGTAFTWCGEWLGGFVADKVLGTPLQVWPGSPLVYVSFGAVFFWVSNVLVYHLLTMNAVEVAPKD</sequence>
<keyword evidence="1" id="KW-0812">Transmembrane</keyword>
<dbReference type="RefSeq" id="WP_321548893.1">
    <property type="nucleotide sequence ID" value="NZ_JAXIVS010000010.1"/>
</dbReference>
<protein>
    <submittedName>
        <fullName evidence="2">Uncharacterized protein</fullName>
    </submittedName>
</protein>
<organism evidence="2 3">
    <name type="scientific">Hyalangium rubrum</name>
    <dbReference type="NCBI Taxonomy" id="3103134"/>
    <lineage>
        <taxon>Bacteria</taxon>
        <taxon>Pseudomonadati</taxon>
        <taxon>Myxococcota</taxon>
        <taxon>Myxococcia</taxon>
        <taxon>Myxococcales</taxon>
        <taxon>Cystobacterineae</taxon>
        <taxon>Archangiaceae</taxon>
        <taxon>Hyalangium</taxon>
    </lineage>
</organism>
<reference evidence="2 3" key="1">
    <citation type="submission" date="2023-12" db="EMBL/GenBank/DDBJ databases">
        <title>the genome sequence of Hyalangium sp. s54d21.</title>
        <authorList>
            <person name="Zhang X."/>
        </authorList>
    </citation>
    <scope>NUCLEOTIDE SEQUENCE [LARGE SCALE GENOMIC DNA]</scope>
    <source>
        <strain evidence="3">s54d21</strain>
    </source>
</reference>
<keyword evidence="1" id="KW-1133">Transmembrane helix</keyword>
<gene>
    <name evidence="2" type="ORF">SYV04_27495</name>
</gene>
<evidence type="ECO:0000313" key="3">
    <source>
        <dbReference type="Proteomes" id="UP001291309"/>
    </source>
</evidence>
<dbReference type="EMBL" id="JAXIVS010000010">
    <property type="protein sequence ID" value="MDY7230171.1"/>
    <property type="molecule type" value="Genomic_DNA"/>
</dbReference>
<evidence type="ECO:0000256" key="1">
    <source>
        <dbReference type="SAM" id="Phobius"/>
    </source>
</evidence>
<dbReference type="Proteomes" id="UP001291309">
    <property type="component" value="Unassembled WGS sequence"/>
</dbReference>
<keyword evidence="1" id="KW-0472">Membrane</keyword>
<feature type="transmembrane region" description="Helical" evidence="1">
    <location>
        <begin position="60"/>
        <end position="81"/>
    </location>
</feature>
<keyword evidence="3" id="KW-1185">Reference proteome</keyword>
<proteinExistence type="predicted"/>
<evidence type="ECO:0000313" key="2">
    <source>
        <dbReference type="EMBL" id="MDY7230171.1"/>
    </source>
</evidence>
<comment type="caution">
    <text evidence="2">The sequence shown here is derived from an EMBL/GenBank/DDBJ whole genome shotgun (WGS) entry which is preliminary data.</text>
</comment>
<feature type="transmembrane region" description="Helical" evidence="1">
    <location>
        <begin position="21"/>
        <end position="40"/>
    </location>
</feature>
<name>A0ABU5HA39_9BACT</name>
<accession>A0ABU5HA39</accession>
<feature type="transmembrane region" description="Helical" evidence="1">
    <location>
        <begin position="93"/>
        <end position="111"/>
    </location>
</feature>